<evidence type="ECO:0000313" key="6">
    <source>
        <dbReference type="Proteomes" id="UP000308092"/>
    </source>
</evidence>
<dbReference type="SUPFAM" id="SSF56801">
    <property type="entry name" value="Acetyl-CoA synthetase-like"/>
    <property type="match status" value="1"/>
</dbReference>
<evidence type="ECO:0000256" key="3">
    <source>
        <dbReference type="SAM" id="Phobius"/>
    </source>
</evidence>
<dbReference type="Pfam" id="PF00501">
    <property type="entry name" value="AMP-binding"/>
    <property type="match status" value="1"/>
</dbReference>
<keyword evidence="3" id="KW-0472">Membrane</keyword>
<gene>
    <name evidence="5" type="ORF">EYZ11_006265</name>
</gene>
<dbReference type="InterPro" id="IPR036291">
    <property type="entry name" value="NAD(P)-bd_dom_sf"/>
</dbReference>
<dbReference type="Gene3D" id="1.10.1200.10">
    <property type="entry name" value="ACP-like"/>
    <property type="match status" value="1"/>
</dbReference>
<dbReference type="InterPro" id="IPR009081">
    <property type="entry name" value="PP-bd_ACP"/>
</dbReference>
<dbReference type="InterPro" id="IPR020845">
    <property type="entry name" value="AMP-binding_CS"/>
</dbReference>
<keyword evidence="3" id="KW-1133">Transmembrane helix</keyword>
<dbReference type="STRING" id="1220188.A0A4S3JFV1"/>
<dbReference type="Pfam" id="PF23562">
    <property type="entry name" value="AMP-binding_C_3"/>
    <property type="match status" value="1"/>
</dbReference>
<accession>A0A4S3JFV1</accession>
<evidence type="ECO:0000256" key="1">
    <source>
        <dbReference type="ARBA" id="ARBA00022450"/>
    </source>
</evidence>
<dbReference type="PANTHER" id="PTHR43439">
    <property type="entry name" value="PHENYLACETATE-COENZYME A LIGASE"/>
    <property type="match status" value="1"/>
</dbReference>
<dbReference type="SUPFAM" id="SSF51735">
    <property type="entry name" value="NAD(P)-binding Rossmann-fold domains"/>
    <property type="match status" value="1"/>
</dbReference>
<dbReference type="Gene3D" id="3.40.50.12780">
    <property type="entry name" value="N-terminal domain of ligase-like"/>
    <property type="match status" value="1"/>
</dbReference>
<dbReference type="InterPro" id="IPR013120">
    <property type="entry name" value="FAR_NAD-bd"/>
</dbReference>
<protein>
    <recommendedName>
        <fullName evidence="4">Carrier domain-containing protein</fullName>
    </recommendedName>
</protein>
<dbReference type="VEuPathDB" id="FungiDB:EYZ11_006265"/>
<evidence type="ECO:0000259" key="4">
    <source>
        <dbReference type="PROSITE" id="PS50075"/>
    </source>
</evidence>
<dbReference type="InterPro" id="IPR006162">
    <property type="entry name" value="Ppantetheine_attach_site"/>
</dbReference>
<proteinExistence type="predicted"/>
<keyword evidence="6" id="KW-1185">Reference proteome</keyword>
<keyword evidence="2" id="KW-0597">Phosphoprotein</keyword>
<dbReference type="Gene3D" id="3.40.50.720">
    <property type="entry name" value="NAD(P)-binding Rossmann-like Domain"/>
    <property type="match status" value="1"/>
</dbReference>
<name>A0A4S3JFV1_9EURO</name>
<dbReference type="PANTHER" id="PTHR43439:SF2">
    <property type="entry name" value="ENZYME, PUTATIVE (JCVI)-RELATED"/>
    <property type="match status" value="1"/>
</dbReference>
<organism evidence="5 6">
    <name type="scientific">Aspergillus tanneri</name>
    <dbReference type="NCBI Taxonomy" id="1220188"/>
    <lineage>
        <taxon>Eukaryota</taxon>
        <taxon>Fungi</taxon>
        <taxon>Dikarya</taxon>
        <taxon>Ascomycota</taxon>
        <taxon>Pezizomycotina</taxon>
        <taxon>Eurotiomycetes</taxon>
        <taxon>Eurotiomycetidae</taxon>
        <taxon>Eurotiales</taxon>
        <taxon>Aspergillaceae</taxon>
        <taxon>Aspergillus</taxon>
        <taxon>Aspergillus subgen. Circumdati</taxon>
    </lineage>
</organism>
<dbReference type="Pfam" id="PF07993">
    <property type="entry name" value="NAD_binding_4"/>
    <property type="match status" value="1"/>
</dbReference>
<dbReference type="Pfam" id="PF00550">
    <property type="entry name" value="PP-binding"/>
    <property type="match status" value="1"/>
</dbReference>
<sequence>MYTPNMNARFDRATLCLDDDSSKEGVHSLSDLIQFNADHNPDHLFAIQEVKLGQQRQLERVTFRTLHHAVLAWLFIYLSSLLSLESPVLLLSARLGPAAISHLVSKTGSSAILTSKRTVSQASQATLDSPIKILNAPPFSEFLTSPSIKYAGQRVPSVPSHKDEPGALILHSSGTTGLPKPIFLTHRYILGYAACHRLQPEESVGRVNVSTLPLYHGFGLLAPCLSLSIGKPCCFPSPSTIPSASSTIQLLQSTNALTLMTVPSIIEEMASSSEPSILATLRPLDFVAVGGGAIKPVIGEKLHSQGIPLLNHYGATEIGAVAHIFIPDRSYDWHYLRLRSDFGLQVKSIESDNVLHCKLIGYPFGWGRAFEVQDLLERNPASIDDVEVKILGRKDDVIVLATGEKVLPQLLEETLNVKTGIKTAVVFGEHRETVGVLIEPQQPIAPAEYQGFINKVWMWIDEVNHRVDRHARVPSHDAVVVVPEGKSIPRSDKGSVMRNEVSRVFADEIERAYWSLSKNDIYLDPANALPGLRALIQASLGDRIKTSIANESDFFDLGMDSLEATRLSRRLNSLPNRASFPGLTEEVRPDFIYQHPTLSSLAGAMTGEPASQPGYQRALEMQDTLREALNCIRRAGSEVVLLTGSTGTLGVHMLEILCRNPHVKSIVCVNRPQPGVDAWTRQEEACRSKGIQLPNSGKDKIVFFQTATHDHHLGLPTEVYTSLTSRVTHIIHNAWPMDFKRQLSSFQAPIQSLCNLIQLAKDIHTLRPNVVPRLVFTSSIAVTGRYPERRVAEQRMTDPNWAVAMGYAEAKWVCEGLLDDAAQASPGSFQPVIVRLGQLSGSNHSGFWTKTEHLPTLVSTSAKIGALPNIQGSYSWLPMDIAGRVVSEITLSDSQQHFYHVENPIRQPWADLLISLRSELGLSLVEYEDWIKQARQTGLLTGLEDFFASDFENLASGPIILRTDASRAVARTLRSCGGVGVDLLAKYLQSWKDQGAL</sequence>
<comment type="caution">
    <text evidence="5">The sequence shown here is derived from an EMBL/GenBank/DDBJ whole genome shotgun (WGS) entry which is preliminary data.</text>
</comment>
<dbReference type="Gene3D" id="3.30.300.30">
    <property type="match status" value="1"/>
</dbReference>
<dbReference type="InterPro" id="IPR036736">
    <property type="entry name" value="ACP-like_sf"/>
</dbReference>
<dbReference type="InterPro" id="IPR000873">
    <property type="entry name" value="AMP-dep_synth/lig_dom"/>
</dbReference>
<dbReference type="PROSITE" id="PS50075">
    <property type="entry name" value="CARRIER"/>
    <property type="match status" value="1"/>
</dbReference>
<dbReference type="EMBL" id="SOSA01000218">
    <property type="protein sequence ID" value="THC94256.1"/>
    <property type="molecule type" value="Genomic_DNA"/>
</dbReference>
<feature type="domain" description="Carrier" evidence="4">
    <location>
        <begin position="526"/>
        <end position="609"/>
    </location>
</feature>
<dbReference type="AlphaFoldDB" id="A0A4S3JFV1"/>
<dbReference type="Proteomes" id="UP000308092">
    <property type="component" value="Unassembled WGS sequence"/>
</dbReference>
<dbReference type="PROSITE" id="PS00012">
    <property type="entry name" value="PHOSPHOPANTETHEINE"/>
    <property type="match status" value="1"/>
</dbReference>
<dbReference type="InterPro" id="IPR045851">
    <property type="entry name" value="AMP-bd_C_sf"/>
</dbReference>
<feature type="transmembrane region" description="Helical" evidence="3">
    <location>
        <begin position="65"/>
        <end position="84"/>
    </location>
</feature>
<dbReference type="PROSITE" id="PS00455">
    <property type="entry name" value="AMP_BINDING"/>
    <property type="match status" value="1"/>
</dbReference>
<reference evidence="5 6" key="1">
    <citation type="submission" date="2019-03" db="EMBL/GenBank/DDBJ databases">
        <title>The genome sequence of a newly discovered highly antifungal drug resistant Aspergillus species, Aspergillus tanneri NIH 1004.</title>
        <authorList>
            <person name="Mounaud S."/>
            <person name="Singh I."/>
            <person name="Joardar V."/>
            <person name="Pakala S."/>
            <person name="Pakala S."/>
            <person name="Venepally P."/>
            <person name="Hoover J."/>
            <person name="Nierman W."/>
            <person name="Chung J."/>
            <person name="Losada L."/>
        </authorList>
    </citation>
    <scope>NUCLEOTIDE SEQUENCE [LARGE SCALE GENOMIC DNA]</scope>
    <source>
        <strain evidence="5 6">NIH1004</strain>
    </source>
</reference>
<evidence type="ECO:0000256" key="2">
    <source>
        <dbReference type="ARBA" id="ARBA00022553"/>
    </source>
</evidence>
<dbReference type="InterPro" id="IPR051414">
    <property type="entry name" value="Adenylate-forming_Reductase"/>
</dbReference>
<keyword evidence="1" id="KW-0596">Phosphopantetheine</keyword>
<evidence type="ECO:0000313" key="5">
    <source>
        <dbReference type="EMBL" id="THC94256.1"/>
    </source>
</evidence>
<keyword evidence="3" id="KW-0812">Transmembrane</keyword>
<dbReference type="SUPFAM" id="SSF47336">
    <property type="entry name" value="ACP-like"/>
    <property type="match status" value="1"/>
</dbReference>
<dbReference type="InterPro" id="IPR042099">
    <property type="entry name" value="ANL_N_sf"/>
</dbReference>